<keyword evidence="2" id="KW-1185">Reference proteome</keyword>
<organism evidence="1 2">
    <name type="scientific">Leucogyrophana mollusca</name>
    <dbReference type="NCBI Taxonomy" id="85980"/>
    <lineage>
        <taxon>Eukaryota</taxon>
        <taxon>Fungi</taxon>
        <taxon>Dikarya</taxon>
        <taxon>Basidiomycota</taxon>
        <taxon>Agaricomycotina</taxon>
        <taxon>Agaricomycetes</taxon>
        <taxon>Agaricomycetidae</taxon>
        <taxon>Boletales</taxon>
        <taxon>Boletales incertae sedis</taxon>
        <taxon>Leucogyrophana</taxon>
    </lineage>
</organism>
<accession>A0ACB8AV09</accession>
<sequence length="252" mass="27784">MDVLINADERQGFGCRRKVFDVFFNNEAGGENFLFWMLLPPQSLSPTEIDHKDCDPTLLGGCARCLISRPTVCCDIHHPNSFTSYISTAPKLPKAPARSRIAKFSMATADYSLLDALEDWRETKTAQLFGHAHLHDLGPGLVMTDSVVDRIVNCAHHHKIKTASDLKKETRWIYTDKYGDEVVTLILRLAPLPVPQAPLVSTPLQPCRAAYNVASSSNTPARTPSTPTPAAKPRKKTRCGACGEEGHNGMLF</sequence>
<reference evidence="1" key="1">
    <citation type="journal article" date="2021" name="New Phytol.">
        <title>Evolutionary innovations through gain and loss of genes in the ectomycorrhizal Boletales.</title>
        <authorList>
            <person name="Wu G."/>
            <person name="Miyauchi S."/>
            <person name="Morin E."/>
            <person name="Kuo A."/>
            <person name="Drula E."/>
            <person name="Varga T."/>
            <person name="Kohler A."/>
            <person name="Feng B."/>
            <person name="Cao Y."/>
            <person name="Lipzen A."/>
            <person name="Daum C."/>
            <person name="Hundley H."/>
            <person name="Pangilinan J."/>
            <person name="Johnson J."/>
            <person name="Barry K."/>
            <person name="LaButti K."/>
            <person name="Ng V."/>
            <person name="Ahrendt S."/>
            <person name="Min B."/>
            <person name="Choi I.G."/>
            <person name="Park H."/>
            <person name="Plett J.M."/>
            <person name="Magnuson J."/>
            <person name="Spatafora J.W."/>
            <person name="Nagy L.G."/>
            <person name="Henrissat B."/>
            <person name="Grigoriev I.V."/>
            <person name="Yang Z.L."/>
            <person name="Xu J."/>
            <person name="Martin F.M."/>
        </authorList>
    </citation>
    <scope>NUCLEOTIDE SEQUENCE</scope>
    <source>
        <strain evidence="1">KUC20120723A-06</strain>
    </source>
</reference>
<protein>
    <submittedName>
        <fullName evidence="1">Uncharacterized protein</fullName>
    </submittedName>
</protein>
<dbReference type="EMBL" id="MU267185">
    <property type="protein sequence ID" value="KAH7917215.1"/>
    <property type="molecule type" value="Genomic_DNA"/>
</dbReference>
<dbReference type="Proteomes" id="UP000790709">
    <property type="component" value="Unassembled WGS sequence"/>
</dbReference>
<evidence type="ECO:0000313" key="1">
    <source>
        <dbReference type="EMBL" id="KAH7917215.1"/>
    </source>
</evidence>
<gene>
    <name evidence="1" type="ORF">BV22DRAFT_1026812</name>
</gene>
<evidence type="ECO:0000313" key="2">
    <source>
        <dbReference type="Proteomes" id="UP000790709"/>
    </source>
</evidence>
<name>A0ACB8AV09_9AGAM</name>
<proteinExistence type="predicted"/>
<comment type="caution">
    <text evidence="1">The sequence shown here is derived from an EMBL/GenBank/DDBJ whole genome shotgun (WGS) entry which is preliminary data.</text>
</comment>